<comment type="similarity">
    <text evidence="2 12">Belongs to the cytochrome ubiquinol oxidase subunit 1 family.</text>
</comment>
<keyword evidence="10 12" id="KW-0408">Iron</keyword>
<dbReference type="GO" id="GO:0019646">
    <property type="term" value="P:aerobic electron transport chain"/>
    <property type="evidence" value="ECO:0007669"/>
    <property type="project" value="InterPro"/>
</dbReference>
<evidence type="ECO:0000256" key="6">
    <source>
        <dbReference type="ARBA" id="ARBA00022692"/>
    </source>
</evidence>
<dbReference type="Pfam" id="PF01654">
    <property type="entry name" value="Cyt_bd_oxida_I"/>
    <property type="match status" value="1"/>
</dbReference>
<keyword evidence="4 12" id="KW-1003">Cell membrane</keyword>
<feature type="transmembrane region" description="Helical" evidence="12">
    <location>
        <begin position="316"/>
        <end position="343"/>
    </location>
</feature>
<dbReference type="AlphaFoldDB" id="A0A1X3FKT3"/>
<evidence type="ECO:0008006" key="17">
    <source>
        <dbReference type="Google" id="ProtNLM"/>
    </source>
</evidence>
<feature type="transmembrane region" description="Helical" evidence="12">
    <location>
        <begin position="55"/>
        <end position="76"/>
    </location>
</feature>
<evidence type="ECO:0000256" key="7">
    <source>
        <dbReference type="ARBA" id="ARBA00022723"/>
    </source>
</evidence>
<evidence type="ECO:0000256" key="3">
    <source>
        <dbReference type="ARBA" id="ARBA00022448"/>
    </source>
</evidence>
<evidence type="ECO:0000256" key="9">
    <source>
        <dbReference type="ARBA" id="ARBA00022989"/>
    </source>
</evidence>
<dbReference type="EMBL" id="NAFK01000178">
    <property type="protein sequence ID" value="OSJ20712.1"/>
    <property type="molecule type" value="Genomic_DNA"/>
</dbReference>
<feature type="transmembrane region" description="Helical" evidence="12">
    <location>
        <begin position="96"/>
        <end position="118"/>
    </location>
</feature>
<keyword evidence="6 12" id="KW-0812">Transmembrane</keyword>
<dbReference type="Proteomes" id="UP000193553">
    <property type="component" value="Unassembled WGS sequence"/>
</dbReference>
<feature type="transmembrane region" description="Helical" evidence="12">
    <location>
        <begin position="355"/>
        <end position="376"/>
    </location>
</feature>
<proteinExistence type="inferred from homology"/>
<dbReference type="GO" id="GO:0046872">
    <property type="term" value="F:metal ion binding"/>
    <property type="evidence" value="ECO:0007669"/>
    <property type="project" value="UniProtKB-UniRule"/>
</dbReference>
<gene>
    <name evidence="14" type="ORF">BST63_40015</name>
    <name evidence="13" type="ORF">BSZ18_30485</name>
</gene>
<dbReference type="PIRSF" id="PIRSF006446">
    <property type="entry name" value="Cyt_quinol_oxidase_1"/>
    <property type="match status" value="1"/>
</dbReference>
<keyword evidence="9 12" id="KW-1133">Transmembrane helix</keyword>
<evidence type="ECO:0000313" key="14">
    <source>
        <dbReference type="EMBL" id="OSJ20712.1"/>
    </source>
</evidence>
<keyword evidence="16" id="KW-1185">Reference proteome</keyword>
<evidence type="ECO:0000256" key="1">
    <source>
        <dbReference type="ARBA" id="ARBA00004651"/>
    </source>
</evidence>
<accession>A0A1X3FKT3</accession>
<name>A0A1X3FKT3_9BRAD</name>
<feature type="transmembrane region" description="Helical" evidence="12">
    <location>
        <begin position="183"/>
        <end position="206"/>
    </location>
</feature>
<evidence type="ECO:0000256" key="8">
    <source>
        <dbReference type="ARBA" id="ARBA00022982"/>
    </source>
</evidence>
<protein>
    <recommendedName>
        <fullName evidence="17">Cytochrome ubiquinol oxidase subunit I</fullName>
    </recommendedName>
</protein>
<keyword evidence="7 12" id="KW-0479">Metal-binding</keyword>
<dbReference type="GO" id="GO:0020037">
    <property type="term" value="F:heme binding"/>
    <property type="evidence" value="ECO:0007669"/>
    <property type="project" value="TreeGrafter"/>
</dbReference>
<dbReference type="OrthoDB" id="9807042at2"/>
<dbReference type="PANTHER" id="PTHR30365">
    <property type="entry name" value="CYTOCHROME D UBIQUINOL OXIDASE"/>
    <property type="match status" value="1"/>
</dbReference>
<evidence type="ECO:0000256" key="10">
    <source>
        <dbReference type="ARBA" id="ARBA00023004"/>
    </source>
</evidence>
<evidence type="ECO:0000256" key="4">
    <source>
        <dbReference type="ARBA" id="ARBA00022475"/>
    </source>
</evidence>
<evidence type="ECO:0000256" key="2">
    <source>
        <dbReference type="ARBA" id="ARBA00009819"/>
    </source>
</evidence>
<keyword evidence="8 12" id="KW-0249">Electron transport</keyword>
<feature type="transmembrane region" description="Helical" evidence="12">
    <location>
        <begin position="218"/>
        <end position="236"/>
    </location>
</feature>
<dbReference type="PANTHER" id="PTHR30365:SF14">
    <property type="entry name" value="CYTOCHROME BD MENAQUINOL OXIDASE SUBUNIT I-RELATED"/>
    <property type="match status" value="1"/>
</dbReference>
<evidence type="ECO:0000256" key="5">
    <source>
        <dbReference type="ARBA" id="ARBA00022617"/>
    </source>
</evidence>
<comment type="subcellular location">
    <subcellularLocation>
        <location evidence="12">Cell inner membrane</location>
    </subcellularLocation>
    <subcellularLocation>
        <location evidence="1">Cell membrane</location>
        <topology evidence="1">Multi-pass membrane protein</topology>
    </subcellularLocation>
</comment>
<dbReference type="InterPro" id="IPR002585">
    <property type="entry name" value="Cyt-d_ubiquinol_oxidase_su_1"/>
</dbReference>
<feature type="transmembrane region" description="Helical" evidence="12">
    <location>
        <begin position="12"/>
        <end position="34"/>
    </location>
</feature>
<keyword evidence="3 12" id="KW-0813">Transport</keyword>
<keyword evidence="11 12" id="KW-0472">Membrane</keyword>
<organism evidence="13 15">
    <name type="scientific">Bradyrhizobium canariense</name>
    <dbReference type="NCBI Taxonomy" id="255045"/>
    <lineage>
        <taxon>Bacteria</taxon>
        <taxon>Pseudomonadati</taxon>
        <taxon>Pseudomonadota</taxon>
        <taxon>Alphaproteobacteria</taxon>
        <taxon>Hyphomicrobiales</taxon>
        <taxon>Nitrobacteraceae</taxon>
        <taxon>Bradyrhizobium</taxon>
    </lineage>
</organism>
<evidence type="ECO:0000313" key="15">
    <source>
        <dbReference type="Proteomes" id="UP000193553"/>
    </source>
</evidence>
<keyword evidence="5 12" id="KW-0349">Heme</keyword>
<evidence type="ECO:0000256" key="11">
    <source>
        <dbReference type="ARBA" id="ARBA00023136"/>
    </source>
</evidence>
<evidence type="ECO:0000256" key="12">
    <source>
        <dbReference type="PIRNR" id="PIRNR006446"/>
    </source>
</evidence>
<feature type="transmembrane region" description="Helical" evidence="12">
    <location>
        <begin position="125"/>
        <end position="146"/>
    </location>
</feature>
<feature type="transmembrane region" description="Helical" evidence="12">
    <location>
        <begin position="405"/>
        <end position="428"/>
    </location>
</feature>
<dbReference type="GO" id="GO:0070069">
    <property type="term" value="C:cytochrome complex"/>
    <property type="evidence" value="ECO:0007669"/>
    <property type="project" value="UniProtKB-UniRule"/>
</dbReference>
<dbReference type="Proteomes" id="UP000193884">
    <property type="component" value="Unassembled WGS sequence"/>
</dbReference>
<evidence type="ECO:0000313" key="13">
    <source>
        <dbReference type="EMBL" id="OSJ03649.1"/>
    </source>
</evidence>
<dbReference type="GO" id="GO:0016682">
    <property type="term" value="F:oxidoreductase activity, acting on diphenols and related substances as donors, oxygen as acceptor"/>
    <property type="evidence" value="ECO:0007669"/>
    <property type="project" value="TreeGrafter"/>
</dbReference>
<reference evidence="15 16" key="1">
    <citation type="submission" date="2017-03" db="EMBL/GenBank/DDBJ databases">
        <title>Whole genome sequences of fourteen strains of Bradyrhizobium canariense and one strain of Bradyrhizobium japonicum isolated from Lupinus (Papilionoideae: Genisteae) species in Algeria.</title>
        <authorList>
            <person name="Crovadore J."/>
            <person name="Chekireb D."/>
            <person name="Brachmann A."/>
            <person name="Chablais R."/>
            <person name="Cochard B."/>
            <person name="Lefort F."/>
        </authorList>
    </citation>
    <scope>NUCLEOTIDE SEQUENCE [LARGE SCALE GENOMIC DNA]</scope>
    <source>
        <strain evidence="13 15">UBMA195</strain>
        <strain evidence="14 16">UBMAN05</strain>
    </source>
</reference>
<evidence type="ECO:0000313" key="16">
    <source>
        <dbReference type="Proteomes" id="UP000193884"/>
    </source>
</evidence>
<dbReference type="EMBL" id="NAFI01000186">
    <property type="protein sequence ID" value="OSJ03649.1"/>
    <property type="molecule type" value="Genomic_DNA"/>
</dbReference>
<comment type="caution">
    <text evidence="13">The sequence shown here is derived from an EMBL/GenBank/DDBJ whole genome shotgun (WGS) entry which is preliminary data.</text>
</comment>
<sequence>MDFDPVLLSRLQFAWVIGWHILLPAFTVGAAAYIAVLEGFHLATGREVYLRVSMFWIRIFSVAFGMGVVTGVVMPFQLGTNWSRYADATSNVLSPLFAYEGLTAFFLEAGFLGVLLFGRKVVPRWTHFFAALMVATGTLFSSFWILSANSWMQTPAGYEIIDGRFYPTDWIAIIFNPSFLPRLAHTVVAFFITAGFVVLGTGAYLIRRGQFLAEGRTMLSMTLWLLTVLVPLQIFLGDHHGLNTLEHQPAKLAAIEARWDTARKIPLTLLAIPDERTESNRAAIEIPGLGSLILTHKLDGEVKGLKDFPPDQRPPVAIPFFGFRIMVGCGMLMLGVVLLGGWLRWRGRLVETRRFLLLCLLVSPIGFIAVIAGWAVTEVGRQPWTVYGLLRTAQSVSPSLTGRDVAISLLAYTTVYLIMYPVGLLLMLRIIRAGPGSPAGDVATIAAGRPEAPVLAGAAFTEAREP</sequence>
<dbReference type="RefSeq" id="WP_085359362.1">
    <property type="nucleotide sequence ID" value="NZ_NAFC01000162.1"/>
</dbReference>
<dbReference type="GO" id="GO:0005886">
    <property type="term" value="C:plasma membrane"/>
    <property type="evidence" value="ECO:0007669"/>
    <property type="project" value="UniProtKB-SubCell"/>
</dbReference>
<dbReference type="GO" id="GO:0009055">
    <property type="term" value="F:electron transfer activity"/>
    <property type="evidence" value="ECO:0007669"/>
    <property type="project" value="UniProtKB-UniRule"/>
</dbReference>